<name>A0A217EEV1_9GAMM</name>
<dbReference type="Proteomes" id="UP000243463">
    <property type="component" value="Unassembled WGS sequence"/>
</dbReference>
<proteinExistence type="predicted"/>
<keyword evidence="2" id="KW-1185">Reference proteome</keyword>
<evidence type="ECO:0000313" key="2">
    <source>
        <dbReference type="Proteomes" id="UP000243463"/>
    </source>
</evidence>
<protein>
    <submittedName>
        <fullName evidence="1">Uncharacterized protein</fullName>
    </submittedName>
</protein>
<organism evidence="1 2">
    <name type="scientific">Acinetobacter apis</name>
    <dbReference type="NCBI Taxonomy" id="1229165"/>
    <lineage>
        <taxon>Bacteria</taxon>
        <taxon>Pseudomonadati</taxon>
        <taxon>Pseudomonadota</taxon>
        <taxon>Gammaproteobacteria</taxon>
        <taxon>Moraxellales</taxon>
        <taxon>Moraxellaceae</taxon>
        <taxon>Acinetobacter</taxon>
    </lineage>
</organism>
<dbReference type="OrthoDB" id="6703663at2"/>
<sequence length="216" mass="24407">MAYFGFTPSPELLSKVQTLIAKKNSSEKLYEYRDEIALMINQEIIDALLGNVVKNFPPSDKKETAEKLARFIQSSVAVLLKQLLGKASNATVQQSITFSKKSLFQNHAKAYFIGETLDRPIVINLKQSFAALKAGEKVDLTLLAEDYKLFADETIRHFMHDFYQTLDLGMIKRKTADIGCTATTKAVRIAIDKIIPHLNKDELKVLATHHDQLFFE</sequence>
<accession>A0A217EEV1</accession>
<dbReference type="AlphaFoldDB" id="A0A217EEV1"/>
<reference evidence="2" key="1">
    <citation type="submission" date="2017-06" db="EMBL/GenBank/DDBJ databases">
        <authorList>
            <person name="Varghese N."/>
            <person name="Submissions S."/>
        </authorList>
    </citation>
    <scope>NUCLEOTIDE SEQUENCE [LARGE SCALE GENOMIC DNA]</scope>
    <source>
        <strain evidence="2">ANC 5114</strain>
    </source>
</reference>
<dbReference type="RefSeq" id="WP_088823032.1">
    <property type="nucleotide sequence ID" value="NZ_FZLN01000001.1"/>
</dbReference>
<evidence type="ECO:0000313" key="1">
    <source>
        <dbReference type="EMBL" id="SNQ29025.1"/>
    </source>
</evidence>
<dbReference type="EMBL" id="FZLN01000001">
    <property type="protein sequence ID" value="SNQ29025.1"/>
    <property type="molecule type" value="Genomic_DNA"/>
</dbReference>
<gene>
    <name evidence="1" type="ORF">SAMN05444584_0958</name>
</gene>